<dbReference type="GeneID" id="111441726"/>
<dbReference type="RefSeq" id="XP_022934591.1">
    <property type="nucleotide sequence ID" value="XM_023078823.1"/>
</dbReference>
<feature type="chain" id="PRO_5026727996" evidence="1">
    <location>
        <begin position="21"/>
        <end position="167"/>
    </location>
</feature>
<evidence type="ECO:0000313" key="3">
    <source>
        <dbReference type="Proteomes" id="UP000504609"/>
    </source>
</evidence>
<evidence type="ECO:0000259" key="2">
    <source>
        <dbReference type="SMART" id="SM00856"/>
    </source>
</evidence>
<accession>A0A6J1F286</accession>
<keyword evidence="3" id="KW-1185">Reference proteome</keyword>
<feature type="signal peptide" evidence="1">
    <location>
        <begin position="1"/>
        <end position="20"/>
    </location>
</feature>
<evidence type="ECO:0000313" key="4">
    <source>
        <dbReference type="RefSeq" id="XP_022934591.1"/>
    </source>
</evidence>
<dbReference type="CDD" id="cd15800">
    <property type="entry name" value="PMEI-like_2"/>
    <property type="match status" value="1"/>
</dbReference>
<keyword evidence="1" id="KW-0732">Signal</keyword>
<dbReference type="Pfam" id="PF04043">
    <property type="entry name" value="PMEI"/>
    <property type="match status" value="1"/>
</dbReference>
<dbReference type="InterPro" id="IPR006501">
    <property type="entry name" value="Pectinesterase_inhib_dom"/>
</dbReference>
<dbReference type="AlphaFoldDB" id="A0A6J1F286"/>
<dbReference type="Proteomes" id="UP000504609">
    <property type="component" value="Unplaced"/>
</dbReference>
<dbReference type="InterPro" id="IPR035513">
    <property type="entry name" value="Invertase/methylesterase_inhib"/>
</dbReference>
<dbReference type="GO" id="GO:0004857">
    <property type="term" value="F:enzyme inhibitor activity"/>
    <property type="evidence" value="ECO:0007669"/>
    <property type="project" value="InterPro"/>
</dbReference>
<dbReference type="Gene3D" id="1.20.140.40">
    <property type="entry name" value="Invertase/pectin methylesterase inhibitor family protein"/>
    <property type="match status" value="1"/>
</dbReference>
<feature type="domain" description="Pectinesterase inhibitor" evidence="2">
    <location>
        <begin position="25"/>
        <end position="162"/>
    </location>
</feature>
<organism evidence="3 4">
    <name type="scientific">Cucurbita moschata</name>
    <name type="common">Winter crookneck squash</name>
    <name type="synonym">Cucurbita pepo var. moschata</name>
    <dbReference type="NCBI Taxonomy" id="3662"/>
    <lineage>
        <taxon>Eukaryota</taxon>
        <taxon>Viridiplantae</taxon>
        <taxon>Streptophyta</taxon>
        <taxon>Embryophyta</taxon>
        <taxon>Tracheophyta</taxon>
        <taxon>Spermatophyta</taxon>
        <taxon>Magnoliopsida</taxon>
        <taxon>eudicotyledons</taxon>
        <taxon>Gunneridae</taxon>
        <taxon>Pentapetalae</taxon>
        <taxon>rosids</taxon>
        <taxon>fabids</taxon>
        <taxon>Cucurbitales</taxon>
        <taxon>Cucurbitaceae</taxon>
        <taxon>Cucurbiteae</taxon>
        <taxon>Cucurbita</taxon>
    </lineage>
</organism>
<gene>
    <name evidence="4" type="primary">LOC111441726</name>
</gene>
<proteinExistence type="predicted"/>
<dbReference type="SUPFAM" id="SSF101148">
    <property type="entry name" value="Plant invertase/pectin methylesterase inhibitor"/>
    <property type="match status" value="1"/>
</dbReference>
<evidence type="ECO:0000256" key="1">
    <source>
        <dbReference type="SAM" id="SignalP"/>
    </source>
</evidence>
<name>A0A6J1F286_CUCMO</name>
<protein>
    <submittedName>
        <fullName evidence="4">Uncharacterized protein LOC111441726</fullName>
    </submittedName>
</protein>
<reference evidence="4" key="1">
    <citation type="submission" date="2025-08" db="UniProtKB">
        <authorList>
            <consortium name="RefSeq"/>
        </authorList>
    </citation>
    <scope>IDENTIFICATION</scope>
    <source>
        <tissue evidence="4">Young leaves</tissue>
    </source>
</reference>
<sequence length="167" mass="18014">MAENRLVSFSLLFLAAAAAAAVLCNGQAHGSDICDKADYARLCRFAVKGSNDPRVALKNTIEVLMSQTESAKASSQRLGNSQFIAVCTENFDSAIDDLVRSLQYLESNDKASLQSSLTGSLSFYVTCKDTLVEGGDEVMKLASNLLIKDDMLQRMGANSLYLASLLR</sequence>
<dbReference type="KEGG" id="cmos:111441726"/>
<dbReference type="SMART" id="SM00856">
    <property type="entry name" value="PMEI"/>
    <property type="match status" value="1"/>
</dbReference>